<proteinExistence type="predicted"/>
<feature type="region of interest" description="Disordered" evidence="1">
    <location>
        <begin position="1"/>
        <end position="39"/>
    </location>
</feature>
<keyword evidence="2" id="KW-0614">Plasmid</keyword>
<evidence type="ECO:0000256" key="1">
    <source>
        <dbReference type="SAM" id="MobiDB-lite"/>
    </source>
</evidence>
<dbReference type="KEGG" id="same:SAMCFNEI73_pB0021"/>
<dbReference type="Proteomes" id="UP000182306">
    <property type="component" value="Plasmid B"/>
</dbReference>
<feature type="compositionally biased region" description="Acidic residues" evidence="1">
    <location>
        <begin position="27"/>
        <end position="39"/>
    </location>
</feature>
<protein>
    <submittedName>
        <fullName evidence="2">Uncharacterized protein</fullName>
    </submittedName>
</protein>
<accession>A0A1L3LT05</accession>
<reference evidence="2 3" key="1">
    <citation type="submission" date="2015-10" db="EMBL/GenBank/DDBJ databases">
        <title>Genomic differences between typical nodule nitrogen-fixing rhizobial strains and those coming from bean seeds.</title>
        <authorList>
            <person name="Peralta H."/>
            <person name="Aguilar-Vera A."/>
            <person name="Diaz R."/>
            <person name="Mora Y."/>
            <person name="Martinez-Batallar G."/>
            <person name="Salazar E."/>
            <person name="Vargas-Lagunas C."/>
            <person name="Encarnacion S."/>
            <person name="Girard L."/>
            <person name="Mora J."/>
        </authorList>
    </citation>
    <scope>NUCLEOTIDE SEQUENCE [LARGE SCALE GENOMIC DNA]</scope>
    <source>
        <strain evidence="2 3">CFNEI 73</strain>
        <plasmid evidence="2 3">B</plasmid>
    </source>
</reference>
<dbReference type="EMBL" id="CP013109">
    <property type="protein sequence ID" value="APG93221.1"/>
    <property type="molecule type" value="Genomic_DNA"/>
</dbReference>
<geneLocation type="plasmid" evidence="2 3">
    <name>B</name>
</geneLocation>
<dbReference type="AlphaFoldDB" id="A0A1L3LT05"/>
<evidence type="ECO:0000313" key="2">
    <source>
        <dbReference type="EMBL" id="APG93221.1"/>
    </source>
</evidence>
<gene>
    <name evidence="2" type="ORF">SAMCFNEI73_pB0021</name>
</gene>
<evidence type="ECO:0000313" key="3">
    <source>
        <dbReference type="Proteomes" id="UP000182306"/>
    </source>
</evidence>
<sequence length="39" mass="4546">MYHTAEPAPDQRGFEVRRPDPPLLLEGEYEGDEYDPELL</sequence>
<keyword evidence="3" id="KW-1185">Reference proteome</keyword>
<organism evidence="2 3">
    <name type="scientific">Sinorhizobium americanum</name>
    <dbReference type="NCBI Taxonomy" id="194963"/>
    <lineage>
        <taxon>Bacteria</taxon>
        <taxon>Pseudomonadati</taxon>
        <taxon>Pseudomonadota</taxon>
        <taxon>Alphaproteobacteria</taxon>
        <taxon>Hyphomicrobiales</taxon>
        <taxon>Rhizobiaceae</taxon>
        <taxon>Sinorhizobium/Ensifer group</taxon>
        <taxon>Sinorhizobium</taxon>
    </lineage>
</organism>
<name>A0A1L3LT05_9HYPH</name>